<evidence type="ECO:0000313" key="2">
    <source>
        <dbReference type="Proteomes" id="UP000831479"/>
    </source>
</evidence>
<reference evidence="1" key="1">
    <citation type="journal article" date="2019" name="Genomics">
        <title>Genome sequence analysis and organization of the Hyphantria cunea granulovirus (HycuGV-Hc1) from Turkey.</title>
        <authorList>
            <person name="Gencer D."/>
            <person name="Bayramoglu Z."/>
            <person name="Nalcacioglu R."/>
            <person name="Demirbag Z."/>
            <person name="Demir I."/>
        </authorList>
    </citation>
    <scope>NUCLEOTIDE SEQUENCE</scope>
    <source>
        <strain evidence="1">Hc1</strain>
    </source>
</reference>
<accession>A0AAE5YIW5</accession>
<evidence type="ECO:0000313" key="1">
    <source>
        <dbReference type="EMBL" id="QBQ01613.1"/>
    </source>
</evidence>
<dbReference type="EMBL" id="MH923363">
    <property type="protein sequence ID" value="QBQ01613.1"/>
    <property type="molecule type" value="Genomic_DNA"/>
</dbReference>
<dbReference type="Proteomes" id="UP000831479">
    <property type="component" value="Segment"/>
</dbReference>
<keyword evidence="2" id="KW-1185">Reference proteome</keyword>
<dbReference type="Pfam" id="PF05112">
    <property type="entry name" value="Baculo_p47"/>
    <property type="match status" value="1"/>
</dbReference>
<dbReference type="GO" id="GO:0046782">
    <property type="term" value="P:regulation of viral transcription"/>
    <property type="evidence" value="ECO:0007669"/>
    <property type="project" value="InterPro"/>
</dbReference>
<proteinExistence type="predicted"/>
<sequence>MAFHTMVTTKSQFFPQCAKYLKDIINKYLLYCKVGADVNFYNTVSTTMIVQEGFVAFEQLNIKFDENNYKMCTPADLELFVKHKRLVGVHTEKDSNLLLLLLKDRWFKGDFNRLHKLLQLPDYSKLLLFLENCLWERSYEDNYTLGQQLSIRMTTHLIQSGLDFKHQLSNNNVELSGRGWDDRDFEKILSGMKSLADITKRYKLARVYIMLELDRNNLNKLLVMLQNDYRIITNRLHDNVVLICVAKSSVPVLEKLNPLVLRKRINVLFVTDSENYLHIHKTFFVYNSMKFYYYCLKNKFIFAADDYETLYFLYTIIIIEYLNGGYLNSFTLEKSPYMHPLELNSRRCNALKRAANENKLFHNDVELKTDFIKGKRITTGTHCIDRIIEIDL</sequence>
<protein>
    <submittedName>
        <fullName evidence="1">P47</fullName>
    </submittedName>
</protein>
<organism evidence="1 2">
    <name type="scientific">Hyphantria cunea granulovirus</name>
    <dbReference type="NCBI Taxonomy" id="307448"/>
    <lineage>
        <taxon>Viruses</taxon>
        <taxon>Viruses incertae sedis</taxon>
        <taxon>Naldaviricetes</taxon>
        <taxon>Lefavirales</taxon>
        <taxon>Baculoviridae</taxon>
        <taxon>Betabaculovirus</taxon>
        <taxon>Betabaculovirus hycuneae</taxon>
    </lineage>
</organism>
<name>A0AAE5YIW5_9BBAC</name>
<gene>
    <name evidence="1" type="ORF">HycuGV_00060</name>
</gene>
<dbReference type="InterPro" id="IPR007799">
    <property type="entry name" value="Baculo_p47"/>
</dbReference>